<keyword evidence="5" id="KW-0967">Endosome</keyword>
<evidence type="ECO:0000256" key="8">
    <source>
        <dbReference type="ARBA" id="ARBA00023018"/>
    </source>
</evidence>
<organism evidence="13 14">
    <name type="scientific">Macrolepiota fuliginosa MF-IS2</name>
    <dbReference type="NCBI Taxonomy" id="1400762"/>
    <lineage>
        <taxon>Eukaryota</taxon>
        <taxon>Fungi</taxon>
        <taxon>Dikarya</taxon>
        <taxon>Basidiomycota</taxon>
        <taxon>Agaricomycotina</taxon>
        <taxon>Agaricomycetes</taxon>
        <taxon>Agaricomycetidae</taxon>
        <taxon>Agaricales</taxon>
        <taxon>Agaricineae</taxon>
        <taxon>Agaricaceae</taxon>
        <taxon>Macrolepiota</taxon>
    </lineage>
</organism>
<comment type="caution">
    <text evidence="13">The sequence shown here is derived from an EMBL/GenBank/DDBJ whole genome shotgun (WGS) entry which is preliminary data.</text>
</comment>
<accession>A0A9P5XEY0</accession>
<evidence type="ECO:0000256" key="2">
    <source>
        <dbReference type="ARBA" id="ARBA00004644"/>
    </source>
</evidence>
<evidence type="ECO:0000256" key="11">
    <source>
        <dbReference type="SAM" id="Phobius"/>
    </source>
</evidence>
<keyword evidence="14" id="KW-1185">Reference proteome</keyword>
<evidence type="ECO:0000256" key="3">
    <source>
        <dbReference type="ARBA" id="ARBA00008731"/>
    </source>
</evidence>
<dbReference type="PANTHER" id="PTHR31937:SF2">
    <property type="entry name" value="TRANSMEMBRANE PROTEIN 163"/>
    <property type="match status" value="1"/>
</dbReference>
<dbReference type="OrthoDB" id="5980560at2759"/>
<feature type="transmembrane region" description="Helical" evidence="11">
    <location>
        <begin position="182"/>
        <end position="199"/>
    </location>
</feature>
<dbReference type="GO" id="GO:0008324">
    <property type="term" value="F:monoatomic cation transmembrane transporter activity"/>
    <property type="evidence" value="ECO:0007669"/>
    <property type="project" value="InterPro"/>
</dbReference>
<name>A0A9P5XEY0_9AGAR</name>
<evidence type="ECO:0000313" key="14">
    <source>
        <dbReference type="Proteomes" id="UP000807342"/>
    </source>
</evidence>
<evidence type="ECO:0000256" key="7">
    <source>
        <dbReference type="ARBA" id="ARBA00022989"/>
    </source>
</evidence>
<gene>
    <name evidence="13" type="ORF">P691DRAFT_669262</name>
</gene>
<keyword evidence="7 11" id="KW-1133">Transmembrane helix</keyword>
<dbReference type="GO" id="GO:0031901">
    <property type="term" value="C:early endosome membrane"/>
    <property type="evidence" value="ECO:0007669"/>
    <property type="project" value="UniProtKB-SubCell"/>
</dbReference>
<dbReference type="InterPro" id="IPR058533">
    <property type="entry name" value="Cation_efflux_TM"/>
</dbReference>
<keyword evidence="9 11" id="KW-0472">Membrane</keyword>
<dbReference type="GO" id="GO:0098771">
    <property type="term" value="P:inorganic ion homeostasis"/>
    <property type="evidence" value="ECO:0007669"/>
    <property type="project" value="UniProtKB-ARBA"/>
</dbReference>
<dbReference type="SUPFAM" id="SSF161111">
    <property type="entry name" value="Cation efflux protein transmembrane domain-like"/>
    <property type="match status" value="1"/>
</dbReference>
<feature type="domain" description="Cation efflux protein transmembrane" evidence="12">
    <location>
        <begin position="16"/>
        <end position="206"/>
    </location>
</feature>
<protein>
    <recommendedName>
        <fullName evidence="12">Cation efflux protein transmembrane domain-containing protein</fullName>
    </recommendedName>
</protein>
<dbReference type="Pfam" id="PF01545">
    <property type="entry name" value="Cation_efflux"/>
    <property type="match status" value="1"/>
</dbReference>
<feature type="transmembrane region" description="Helical" evidence="11">
    <location>
        <begin position="121"/>
        <end position="138"/>
    </location>
</feature>
<keyword evidence="4 11" id="KW-0812">Transmembrane</keyword>
<dbReference type="InterPro" id="IPR027469">
    <property type="entry name" value="Cation_efflux_TMD_sf"/>
</dbReference>
<reference evidence="13" key="1">
    <citation type="submission" date="2020-11" db="EMBL/GenBank/DDBJ databases">
        <authorList>
            <consortium name="DOE Joint Genome Institute"/>
            <person name="Ahrendt S."/>
            <person name="Riley R."/>
            <person name="Andreopoulos W."/>
            <person name="Labutti K."/>
            <person name="Pangilinan J."/>
            <person name="Ruiz-Duenas F.J."/>
            <person name="Barrasa J.M."/>
            <person name="Sanchez-Garcia M."/>
            <person name="Camarero S."/>
            <person name="Miyauchi S."/>
            <person name="Serrano A."/>
            <person name="Linde D."/>
            <person name="Babiker R."/>
            <person name="Drula E."/>
            <person name="Ayuso-Fernandez I."/>
            <person name="Pacheco R."/>
            <person name="Padilla G."/>
            <person name="Ferreira P."/>
            <person name="Barriuso J."/>
            <person name="Kellner H."/>
            <person name="Castanera R."/>
            <person name="Alfaro M."/>
            <person name="Ramirez L."/>
            <person name="Pisabarro A.G."/>
            <person name="Kuo A."/>
            <person name="Tritt A."/>
            <person name="Lipzen A."/>
            <person name="He G."/>
            <person name="Yan M."/>
            <person name="Ng V."/>
            <person name="Cullen D."/>
            <person name="Martin F."/>
            <person name="Rosso M.-N."/>
            <person name="Henrissat B."/>
            <person name="Hibbett D."/>
            <person name="Martinez A.T."/>
            <person name="Grigoriev I.V."/>
        </authorList>
    </citation>
    <scope>NUCLEOTIDE SEQUENCE</scope>
    <source>
        <strain evidence="13">MF-IS2</strain>
    </source>
</reference>
<feature type="transmembrane region" description="Helical" evidence="11">
    <location>
        <begin position="158"/>
        <end position="176"/>
    </location>
</feature>
<sequence>MPSYHKLQQYAIAISIVSVIYNGAEGGVSIGLGAEAGSRSLIFFGIQSAVEVLSAILVLWRFRKVAKPGEERRIVLLPDHLKFEKWGTFGIGALLVILSISTEATSITTLIHRDVPNLSNSSLIVSATALVFMILIWLPKRYLAKALNSSVMQGEATCSLSCIQLTLVLFAGSLLFKVWKGGWWVDSATAIVLGLFFAWEGVKMIRWWSGSSEFTGGCCGGCHDSPSVIAVRAEAAELGQVYRDVCSCCLGKEGCRSADECKCSGAKPESGKVLSVSPPAVLLFYELDLM</sequence>
<feature type="transmembrane region" description="Helical" evidence="11">
    <location>
        <begin position="83"/>
        <end position="101"/>
    </location>
</feature>
<evidence type="ECO:0000256" key="1">
    <source>
        <dbReference type="ARBA" id="ARBA00004146"/>
    </source>
</evidence>
<dbReference type="Proteomes" id="UP000807342">
    <property type="component" value="Unassembled WGS sequence"/>
</dbReference>
<comment type="similarity">
    <text evidence="3">Belongs to the TMEM163 family.</text>
</comment>
<evidence type="ECO:0000313" key="13">
    <source>
        <dbReference type="EMBL" id="KAF9448541.1"/>
    </source>
</evidence>
<dbReference type="GO" id="GO:0030003">
    <property type="term" value="P:intracellular monoatomic cation homeostasis"/>
    <property type="evidence" value="ECO:0007669"/>
    <property type="project" value="UniProtKB-ARBA"/>
</dbReference>
<evidence type="ECO:0000259" key="12">
    <source>
        <dbReference type="Pfam" id="PF01545"/>
    </source>
</evidence>
<dbReference type="PANTHER" id="PTHR31937">
    <property type="entry name" value="TRANSMEMBRANE PROTEIN 163"/>
    <property type="match status" value="1"/>
</dbReference>
<dbReference type="Gene3D" id="1.20.1510.10">
    <property type="entry name" value="Cation efflux protein transmembrane domain"/>
    <property type="match status" value="1"/>
</dbReference>
<evidence type="ECO:0000256" key="5">
    <source>
        <dbReference type="ARBA" id="ARBA00022753"/>
    </source>
</evidence>
<keyword evidence="8" id="KW-0770">Synapse</keyword>
<dbReference type="EMBL" id="MU151158">
    <property type="protein sequence ID" value="KAF9448541.1"/>
    <property type="molecule type" value="Genomic_DNA"/>
</dbReference>
<comment type="subcellular location">
    <subcellularLocation>
        <location evidence="2">Cytoplasmic vesicle</location>
        <location evidence="2">Secretory vesicle</location>
        <location evidence="2">Synaptic vesicle membrane</location>
        <topology evidence="2">Multi-pass membrane protein</topology>
    </subcellularLocation>
    <subcellularLocation>
        <location evidence="1">Early endosome membrane</location>
    </subcellularLocation>
</comment>
<dbReference type="InterPro" id="IPR026765">
    <property type="entry name" value="Tmem163"/>
</dbReference>
<keyword evidence="6" id="KW-0862">Zinc</keyword>
<evidence type="ECO:0000256" key="10">
    <source>
        <dbReference type="ARBA" id="ARBA00023329"/>
    </source>
</evidence>
<feature type="transmembrane region" description="Helical" evidence="11">
    <location>
        <begin position="12"/>
        <end position="34"/>
    </location>
</feature>
<feature type="transmembrane region" description="Helical" evidence="11">
    <location>
        <begin position="40"/>
        <end position="62"/>
    </location>
</feature>
<evidence type="ECO:0000256" key="6">
    <source>
        <dbReference type="ARBA" id="ARBA00022833"/>
    </source>
</evidence>
<dbReference type="AlphaFoldDB" id="A0A9P5XEY0"/>
<evidence type="ECO:0000256" key="4">
    <source>
        <dbReference type="ARBA" id="ARBA00022692"/>
    </source>
</evidence>
<proteinExistence type="inferred from homology"/>
<keyword evidence="10" id="KW-0968">Cytoplasmic vesicle</keyword>
<evidence type="ECO:0000256" key="9">
    <source>
        <dbReference type="ARBA" id="ARBA00023136"/>
    </source>
</evidence>